<evidence type="ECO:0000313" key="1">
    <source>
        <dbReference type="EMBL" id="ECK6662303.1"/>
    </source>
</evidence>
<gene>
    <name evidence="1" type="ORF">FSC90_21280</name>
</gene>
<dbReference type="AlphaFoldDB" id="A0A5Y6EXD4"/>
<reference evidence="1" key="1">
    <citation type="submission" date="2019-08" db="EMBL/GenBank/DDBJ databases">
        <authorList>
            <consortium name="PulseNet: The National Subtyping Network for Foodborne Disease Surveillance"/>
            <person name="Tarr C.L."/>
            <person name="Trees E."/>
            <person name="Katz L.S."/>
            <person name="Carleton-Romer H.A."/>
            <person name="Stroika S."/>
            <person name="Kucerova Z."/>
            <person name="Roache K.F."/>
            <person name="Sabol A.L."/>
            <person name="Besser J."/>
            <person name="Gerner-Smidt P."/>
        </authorList>
    </citation>
    <scope>NUCLEOTIDE SEQUENCE</scope>
    <source>
        <strain evidence="1">PNUSAS086686</strain>
    </source>
</reference>
<sequence>MENRMKTMREHFSTRTVVIEQSLDMFGVKRNEDGTLLFPRHSDKRFPVARIRKRLAAYGWRGERLNNKDVERIVAGPDILSERRDYSIIFPYGWEKKLLTREMRRMFPRKTGRRVLIMLDELHHFSDLREKP</sequence>
<protein>
    <submittedName>
        <fullName evidence="1">Uncharacterized protein</fullName>
    </submittedName>
</protein>
<accession>A0A5Y6EXD4</accession>
<comment type="caution">
    <text evidence="1">The sequence shown here is derived from an EMBL/GenBank/DDBJ whole genome shotgun (WGS) entry which is preliminary data.</text>
</comment>
<proteinExistence type="predicted"/>
<dbReference type="EMBL" id="AAJCRC010000092">
    <property type="protein sequence ID" value="ECK6662303.1"/>
    <property type="molecule type" value="Genomic_DNA"/>
</dbReference>
<organism evidence="1">
    <name type="scientific">Salmonella enterica</name>
    <name type="common">Salmonella choleraesuis</name>
    <dbReference type="NCBI Taxonomy" id="28901"/>
    <lineage>
        <taxon>Bacteria</taxon>
        <taxon>Pseudomonadati</taxon>
        <taxon>Pseudomonadota</taxon>
        <taxon>Gammaproteobacteria</taxon>
        <taxon>Enterobacterales</taxon>
        <taxon>Enterobacteriaceae</taxon>
        <taxon>Salmonella</taxon>
    </lineage>
</organism>
<name>A0A5Y6EXD4_SALER</name>